<evidence type="ECO:0000313" key="4">
    <source>
        <dbReference type="Proteomes" id="UP000198660"/>
    </source>
</evidence>
<dbReference type="PROSITE" id="PS00166">
    <property type="entry name" value="ENOYL_COA_HYDRATASE"/>
    <property type="match status" value="1"/>
</dbReference>
<dbReference type="InterPro" id="IPR018376">
    <property type="entry name" value="Enoyl-CoA_hyd/isom_CS"/>
</dbReference>
<evidence type="ECO:0000256" key="1">
    <source>
        <dbReference type="ARBA" id="ARBA00005254"/>
    </source>
</evidence>
<dbReference type="Gene3D" id="3.90.226.10">
    <property type="entry name" value="2-enoyl-CoA Hydratase, Chain A, domain 1"/>
    <property type="match status" value="1"/>
</dbReference>
<dbReference type="AlphaFoldDB" id="A0A1I6REJ3"/>
<accession>A0A1I6REJ3</accession>
<dbReference type="Pfam" id="PF00378">
    <property type="entry name" value="ECH_1"/>
    <property type="match status" value="1"/>
</dbReference>
<evidence type="ECO:0000256" key="2">
    <source>
        <dbReference type="RuleBase" id="RU003707"/>
    </source>
</evidence>
<name>A0A1I6REJ3_9BACL</name>
<dbReference type="PANTHER" id="PTHR43802:SF1">
    <property type="entry name" value="IP11341P-RELATED"/>
    <property type="match status" value="1"/>
</dbReference>
<dbReference type="EMBL" id="FPAA01000005">
    <property type="protein sequence ID" value="SFS63161.1"/>
    <property type="molecule type" value="Genomic_DNA"/>
</dbReference>
<organism evidence="3 4">
    <name type="scientific">Marininema halotolerans</name>
    <dbReference type="NCBI Taxonomy" id="1155944"/>
    <lineage>
        <taxon>Bacteria</taxon>
        <taxon>Bacillati</taxon>
        <taxon>Bacillota</taxon>
        <taxon>Bacilli</taxon>
        <taxon>Bacillales</taxon>
        <taxon>Thermoactinomycetaceae</taxon>
        <taxon>Marininema</taxon>
    </lineage>
</organism>
<comment type="similarity">
    <text evidence="1 2">Belongs to the enoyl-CoA hydratase/isomerase family.</text>
</comment>
<dbReference type="InterPro" id="IPR029045">
    <property type="entry name" value="ClpP/crotonase-like_dom_sf"/>
</dbReference>
<sequence length="268" mass="28748">MENTQVEQTVLLTKEDGVGVITLNRPHLFNAFNTQLNVDLLKAFKDVAKDPEVRAVVLTGAGKAFCSGQDLSDPAAIQVQGDSPSLGDSVRKRYNPLILAMTEMEKPIIAAVNGAAAGAGCSLALACDMRFVSDRAKFVEAFVRIGLAPDSGSSWFLPQLVGVGRAMELAMTGRDVGAEEAVQIGLANQLVPHDRLLEETLAFAKRLAQGPTRAIGLTKRAIYKAMDTDIAGALEYEAQVQEIAGKSKDFLEGIASFVEKRPPQYRGE</sequence>
<proteinExistence type="inferred from homology"/>
<dbReference type="SUPFAM" id="SSF52096">
    <property type="entry name" value="ClpP/crotonase"/>
    <property type="match status" value="1"/>
</dbReference>
<dbReference type="InterPro" id="IPR001753">
    <property type="entry name" value="Enoyl-CoA_hydra/iso"/>
</dbReference>
<dbReference type="PANTHER" id="PTHR43802">
    <property type="entry name" value="ENOYL-COA HYDRATASE"/>
    <property type="match status" value="1"/>
</dbReference>
<dbReference type="GO" id="GO:0016853">
    <property type="term" value="F:isomerase activity"/>
    <property type="evidence" value="ECO:0007669"/>
    <property type="project" value="UniProtKB-KW"/>
</dbReference>
<reference evidence="4" key="1">
    <citation type="submission" date="2016-10" db="EMBL/GenBank/DDBJ databases">
        <authorList>
            <person name="Varghese N."/>
            <person name="Submissions S."/>
        </authorList>
    </citation>
    <scope>NUCLEOTIDE SEQUENCE [LARGE SCALE GENOMIC DNA]</scope>
    <source>
        <strain evidence="4">DSM 45789</strain>
    </source>
</reference>
<evidence type="ECO:0000313" key="3">
    <source>
        <dbReference type="EMBL" id="SFS63161.1"/>
    </source>
</evidence>
<keyword evidence="4" id="KW-1185">Reference proteome</keyword>
<dbReference type="Proteomes" id="UP000198660">
    <property type="component" value="Unassembled WGS sequence"/>
</dbReference>
<protein>
    <submittedName>
        <fullName evidence="3">2-(1,2-epoxy-1,2-dihydrophenyl)acetyl-CoA isomerase</fullName>
    </submittedName>
</protein>
<dbReference type="Gene3D" id="1.10.12.10">
    <property type="entry name" value="Lyase 2-enoyl-coa Hydratase, Chain A, domain 2"/>
    <property type="match status" value="1"/>
</dbReference>
<keyword evidence="3" id="KW-0413">Isomerase</keyword>
<dbReference type="InterPro" id="IPR014748">
    <property type="entry name" value="Enoyl-CoA_hydra_C"/>
</dbReference>
<dbReference type="CDD" id="cd06558">
    <property type="entry name" value="crotonase-like"/>
    <property type="match status" value="1"/>
</dbReference>
<gene>
    <name evidence="3" type="ORF">SAMN05444972_10539</name>
</gene>